<evidence type="ECO:0000256" key="1">
    <source>
        <dbReference type="ARBA" id="ARBA00004514"/>
    </source>
</evidence>
<evidence type="ECO:0000256" key="3">
    <source>
        <dbReference type="ARBA" id="ARBA00022795"/>
    </source>
</evidence>
<organism evidence="6 7">
    <name type="scientific">Pseudomonas xantholysinigenes</name>
    <dbReference type="NCBI Taxonomy" id="2745490"/>
    <lineage>
        <taxon>Bacteria</taxon>
        <taxon>Pseudomonadati</taxon>
        <taxon>Pseudomonadota</taxon>
        <taxon>Gammaproteobacteria</taxon>
        <taxon>Pseudomonadales</taxon>
        <taxon>Pseudomonadaceae</taxon>
        <taxon>Pseudomonas</taxon>
    </lineage>
</organism>
<dbReference type="InterPro" id="IPR008622">
    <property type="entry name" value="FliT"/>
</dbReference>
<evidence type="ECO:0000256" key="2">
    <source>
        <dbReference type="ARBA" id="ARBA00022490"/>
    </source>
</evidence>
<dbReference type="KEGG" id="pxn:HU772_017235"/>
<keyword evidence="2" id="KW-0963">Cytoplasm</keyword>
<comment type="subcellular location">
    <subcellularLocation>
        <location evidence="1">Cytoplasm</location>
        <location evidence="1">Cytosol</location>
    </subcellularLocation>
</comment>
<accession>A0A9E6PT25</accession>
<reference evidence="6 7" key="1">
    <citation type="journal article" date="2020" name="Microorganisms">
        <title>Reliable Identification of Environmental Pseudomonas Isolates Using the rpoD Gene.</title>
        <authorList>
            <consortium name="The Broad Institute Genome Sequencing Platform"/>
            <person name="Girard L."/>
            <person name="Lood C."/>
            <person name="Rokni-Zadeh H."/>
            <person name="van Noort V."/>
            <person name="Lavigne R."/>
            <person name="De Mot R."/>
        </authorList>
    </citation>
    <scope>NUCLEOTIDE SEQUENCE [LARGE SCALE GENOMIC DNA]</scope>
    <source>
        <strain evidence="6 7">RW9S1A</strain>
    </source>
</reference>
<dbReference type="EMBL" id="CP077095">
    <property type="protein sequence ID" value="QXI37082.1"/>
    <property type="molecule type" value="Genomic_DNA"/>
</dbReference>
<sequence length="98" mass="11130">MSSALQRFEETQDALRDALAARDWEAIRALDENCRTCIDDMLNAPSLDEALVKERLEGLLEVYRDLLDATIGERQAIADEMTQIKQAKNASKVYHLFS</sequence>
<protein>
    <recommendedName>
        <fullName evidence="5">Flagellar protein FliT</fullName>
    </recommendedName>
</protein>
<keyword evidence="6" id="KW-0969">Cilium</keyword>
<keyword evidence="4" id="KW-0143">Chaperone</keyword>
<evidence type="ECO:0000313" key="7">
    <source>
        <dbReference type="Proteomes" id="UP000633418"/>
    </source>
</evidence>
<keyword evidence="6" id="KW-0282">Flagellum</keyword>
<keyword evidence="3" id="KW-1005">Bacterial flagellum biogenesis</keyword>
<evidence type="ECO:0000313" key="6">
    <source>
        <dbReference type="EMBL" id="QXI37082.1"/>
    </source>
</evidence>
<proteinExistence type="predicted"/>
<dbReference type="Proteomes" id="UP000633418">
    <property type="component" value="Chromosome"/>
</dbReference>
<dbReference type="RefSeq" id="WP_186660858.1">
    <property type="nucleotide sequence ID" value="NZ_CP077095.1"/>
</dbReference>
<reference evidence="6 7" key="2">
    <citation type="journal article" date="2021" name="Microorganisms">
        <title>The Ever-Expanding Pseudomonas Genus: Description of 43 New Species and Partition of the Pseudomonas putida Group.</title>
        <authorList>
            <person name="Girard L."/>
            <person name="Lood C."/>
            <person name="Hofte M."/>
            <person name="Vandamme P."/>
            <person name="Rokni-Zadeh H."/>
            <person name="van Noort V."/>
            <person name="Lavigne R."/>
            <person name="De Mot R."/>
        </authorList>
    </citation>
    <scope>NUCLEOTIDE SEQUENCE [LARGE SCALE GENOMIC DNA]</scope>
    <source>
        <strain evidence="6 7">RW9S1A</strain>
    </source>
</reference>
<evidence type="ECO:0000256" key="5">
    <source>
        <dbReference type="ARBA" id="ARBA00093797"/>
    </source>
</evidence>
<evidence type="ECO:0000256" key="4">
    <source>
        <dbReference type="ARBA" id="ARBA00023186"/>
    </source>
</evidence>
<name>A0A9E6PT25_9PSED</name>
<gene>
    <name evidence="6" type="ORF">HU772_017235</name>
</gene>
<dbReference type="AlphaFoldDB" id="A0A9E6PT25"/>
<keyword evidence="6" id="KW-0966">Cell projection</keyword>
<dbReference type="Pfam" id="PF05400">
    <property type="entry name" value="FliT"/>
    <property type="match status" value="1"/>
</dbReference>
<keyword evidence="7" id="KW-1185">Reference proteome</keyword>